<keyword evidence="3" id="KW-0804">Transcription</keyword>
<evidence type="ECO:0000313" key="7">
    <source>
        <dbReference type="Proteomes" id="UP001256827"/>
    </source>
</evidence>
<evidence type="ECO:0000256" key="1">
    <source>
        <dbReference type="ARBA" id="ARBA00023015"/>
    </source>
</evidence>
<evidence type="ECO:0000259" key="5">
    <source>
        <dbReference type="PROSITE" id="PS50937"/>
    </source>
</evidence>
<dbReference type="EMBL" id="CP134050">
    <property type="protein sequence ID" value="WNC15222.1"/>
    <property type="molecule type" value="Genomic_DNA"/>
</dbReference>
<name>A0ABY9T8H3_BREBE</name>
<dbReference type="PANTHER" id="PTHR30204">
    <property type="entry name" value="REDOX-CYCLING DRUG-SENSING TRANSCRIPTIONAL ACTIVATOR SOXR"/>
    <property type="match status" value="1"/>
</dbReference>
<proteinExistence type="predicted"/>
<protein>
    <submittedName>
        <fullName evidence="6">MerR family transcriptional regulator</fullName>
    </submittedName>
</protein>
<dbReference type="Pfam" id="PF13411">
    <property type="entry name" value="MerR_1"/>
    <property type="match status" value="1"/>
</dbReference>
<dbReference type="PROSITE" id="PS50937">
    <property type="entry name" value="HTH_MERR_2"/>
    <property type="match status" value="1"/>
</dbReference>
<evidence type="ECO:0000256" key="4">
    <source>
        <dbReference type="SAM" id="Coils"/>
    </source>
</evidence>
<sequence>MLISQLSKLTGVSPRSIRHYEKKNLLSSNRLRNAYREFDESAITRIKTIQLYLSFGLTTDEIAEILKCEDNLHEMDMYCEEMLEPYVAKLHEVKNQMNMLASVHQQLEKQINQIKENLSPICRQ</sequence>
<dbReference type="Proteomes" id="UP001256827">
    <property type="component" value="Chromosome"/>
</dbReference>
<feature type="coiled-coil region" evidence="4">
    <location>
        <begin position="90"/>
        <end position="117"/>
    </location>
</feature>
<dbReference type="PRINTS" id="PR00040">
    <property type="entry name" value="HTHMERR"/>
</dbReference>
<dbReference type="PROSITE" id="PS00552">
    <property type="entry name" value="HTH_MERR_1"/>
    <property type="match status" value="1"/>
</dbReference>
<evidence type="ECO:0000313" key="6">
    <source>
        <dbReference type="EMBL" id="WNC15222.1"/>
    </source>
</evidence>
<evidence type="ECO:0000256" key="2">
    <source>
        <dbReference type="ARBA" id="ARBA00023125"/>
    </source>
</evidence>
<accession>A0ABY9T8H3</accession>
<dbReference type="InterPro" id="IPR047057">
    <property type="entry name" value="MerR_fam"/>
</dbReference>
<dbReference type="Gene3D" id="1.10.1660.10">
    <property type="match status" value="1"/>
</dbReference>
<keyword evidence="1" id="KW-0805">Transcription regulation</keyword>
<feature type="domain" description="HTH merR-type" evidence="5">
    <location>
        <begin position="1"/>
        <end position="68"/>
    </location>
</feature>
<dbReference type="RefSeq" id="WP_310768729.1">
    <property type="nucleotide sequence ID" value="NZ_CP134050.1"/>
</dbReference>
<keyword evidence="4" id="KW-0175">Coiled coil</keyword>
<reference evidence="6 7" key="1">
    <citation type="submission" date="2023-09" db="EMBL/GenBank/DDBJ databases">
        <title>Complete Genome and Methylome dissection of Bacillus brevis NEB573 original source of BbsI restriction endonuclease.</title>
        <authorList>
            <person name="Fomenkov A."/>
            <person name="Roberts R.D."/>
        </authorList>
    </citation>
    <scope>NUCLEOTIDE SEQUENCE [LARGE SCALE GENOMIC DNA]</scope>
    <source>
        <strain evidence="6 7">NEB573</strain>
    </source>
</reference>
<dbReference type="PANTHER" id="PTHR30204:SF94">
    <property type="entry name" value="HEAVY METAL-DEPENDENT TRANSCRIPTIONAL REGULATOR HI_0293-RELATED"/>
    <property type="match status" value="1"/>
</dbReference>
<dbReference type="InterPro" id="IPR009061">
    <property type="entry name" value="DNA-bd_dom_put_sf"/>
</dbReference>
<dbReference type="SUPFAM" id="SSF46955">
    <property type="entry name" value="Putative DNA-binding domain"/>
    <property type="match status" value="1"/>
</dbReference>
<dbReference type="SMART" id="SM00422">
    <property type="entry name" value="HTH_MERR"/>
    <property type="match status" value="1"/>
</dbReference>
<organism evidence="6 7">
    <name type="scientific">Brevibacillus brevis</name>
    <name type="common">Bacillus brevis</name>
    <dbReference type="NCBI Taxonomy" id="1393"/>
    <lineage>
        <taxon>Bacteria</taxon>
        <taxon>Bacillati</taxon>
        <taxon>Bacillota</taxon>
        <taxon>Bacilli</taxon>
        <taxon>Bacillales</taxon>
        <taxon>Paenibacillaceae</taxon>
        <taxon>Brevibacillus</taxon>
    </lineage>
</organism>
<gene>
    <name evidence="6" type="ORF">RGB73_02275</name>
</gene>
<evidence type="ECO:0000256" key="3">
    <source>
        <dbReference type="ARBA" id="ARBA00023163"/>
    </source>
</evidence>
<keyword evidence="2" id="KW-0238">DNA-binding</keyword>
<keyword evidence="7" id="KW-1185">Reference proteome</keyword>
<dbReference type="InterPro" id="IPR000551">
    <property type="entry name" value="MerR-type_HTH_dom"/>
</dbReference>